<keyword evidence="2" id="KW-1185">Reference proteome</keyword>
<evidence type="ECO:0000313" key="2">
    <source>
        <dbReference type="Proteomes" id="UP001172386"/>
    </source>
</evidence>
<reference evidence="1" key="1">
    <citation type="submission" date="2022-10" db="EMBL/GenBank/DDBJ databases">
        <title>Culturing micro-colonial fungi from biological soil crusts in the Mojave desert and describing Neophaeococcomyces mojavensis, and introducing the new genera and species Taxawa tesnikishii.</title>
        <authorList>
            <person name="Kurbessoian T."/>
            <person name="Stajich J.E."/>
        </authorList>
    </citation>
    <scope>NUCLEOTIDE SEQUENCE</scope>
    <source>
        <strain evidence="1">JES_112</strain>
    </source>
</reference>
<dbReference type="Proteomes" id="UP001172386">
    <property type="component" value="Unassembled WGS sequence"/>
</dbReference>
<sequence>MSIEKLIVLAGGTAGCLIASRLANTASRPSVLLLETGENNDDLSFRRTYDKFRLVFSHPELDHGYISTPQTNLDDRRVAQVRGKGLGGSSQVNFQIWSLGARDEFDQWATLVEDQGWAFDAIVQRVKKIENLHCEDIPVAYSSIVNPKKENHGYEGDVDVSIGPFFEREIDHIFDAAREHGATINTDVNSGNPLGFGLPPHTSWQGKRTSAASAFIYRQRPENLKILTASRVTRVLVNGNRAVGVEVGGNQIFTATKEIIVTAGAIDSPRLLLLSGIGPRNDLKRLGITVAKDIPGLGRSLTDHPTVFLTYHMTHGFSDRHEFDSNPNMVASASEQYTLEGDGPLNQHYSTVPTAFFKSESSYHSRQFQSLGRETKDLLQKPTVPHYEFALCGPLLPATYAIANANDGYFNFFVALQNSQSRGSVQLQSSDPDDPPLIDPNYLGNEYDVLVLIEAVRDALNYMETPTMKRYRKHAIHAPQSADDKVILKFLKDNVSGLWHPSGTMKMGSQSDRASVVGSDFKVHGYENLRVADLSVTPILPRFVSTPS</sequence>
<accession>A0ACC3A2F3</accession>
<name>A0ACC3A2F3_9EURO</name>
<protein>
    <submittedName>
        <fullName evidence="1">Uncharacterized protein</fullName>
    </submittedName>
</protein>
<gene>
    <name evidence="1" type="ORF">H2198_006742</name>
</gene>
<organism evidence="1 2">
    <name type="scientific">Neophaeococcomyces mojaviensis</name>
    <dbReference type="NCBI Taxonomy" id="3383035"/>
    <lineage>
        <taxon>Eukaryota</taxon>
        <taxon>Fungi</taxon>
        <taxon>Dikarya</taxon>
        <taxon>Ascomycota</taxon>
        <taxon>Pezizomycotina</taxon>
        <taxon>Eurotiomycetes</taxon>
        <taxon>Chaetothyriomycetidae</taxon>
        <taxon>Chaetothyriales</taxon>
        <taxon>Chaetothyriales incertae sedis</taxon>
        <taxon>Neophaeococcomyces</taxon>
    </lineage>
</organism>
<dbReference type="EMBL" id="JAPDRQ010000129">
    <property type="protein sequence ID" value="KAJ9654178.1"/>
    <property type="molecule type" value="Genomic_DNA"/>
</dbReference>
<evidence type="ECO:0000313" key="1">
    <source>
        <dbReference type="EMBL" id="KAJ9654178.1"/>
    </source>
</evidence>
<comment type="caution">
    <text evidence="1">The sequence shown here is derived from an EMBL/GenBank/DDBJ whole genome shotgun (WGS) entry which is preliminary data.</text>
</comment>
<proteinExistence type="predicted"/>